<dbReference type="SUPFAM" id="SSF53335">
    <property type="entry name" value="S-adenosyl-L-methionine-dependent methyltransferases"/>
    <property type="match status" value="1"/>
</dbReference>
<proteinExistence type="predicted"/>
<evidence type="ECO:0000313" key="1">
    <source>
        <dbReference type="EMBL" id="MFM9647551.1"/>
    </source>
</evidence>
<keyword evidence="2" id="KW-1185">Reference proteome</keyword>
<dbReference type="GeneID" id="93764874"/>
<dbReference type="Gene3D" id="1.10.10.10">
    <property type="entry name" value="Winged helix-like DNA-binding domain superfamily/Winged helix DNA-binding domain"/>
    <property type="match status" value="1"/>
</dbReference>
<comment type="caution">
    <text evidence="1">The sequence shown here is derived from an EMBL/GenBank/DDBJ whole genome shotgun (WGS) entry which is preliminary data.</text>
</comment>
<accession>A0ABW9IGB4</accession>
<dbReference type="GO" id="GO:0032259">
    <property type="term" value="P:methylation"/>
    <property type="evidence" value="ECO:0007669"/>
    <property type="project" value="UniProtKB-KW"/>
</dbReference>
<evidence type="ECO:0000313" key="2">
    <source>
        <dbReference type="Proteomes" id="UP001631993"/>
    </source>
</evidence>
<dbReference type="RefSeq" id="WP_229894630.1">
    <property type="nucleotide sequence ID" value="NZ_BMVS01000013.1"/>
</dbReference>
<dbReference type="Proteomes" id="UP001631993">
    <property type="component" value="Unassembled WGS sequence"/>
</dbReference>
<protein>
    <submittedName>
        <fullName evidence="1">SAM-dependent methyltransferase</fullName>
        <ecNumber evidence="1">2.1.1.-</ecNumber>
    </submittedName>
</protein>
<keyword evidence="1" id="KW-0489">Methyltransferase</keyword>
<dbReference type="CDD" id="cd02440">
    <property type="entry name" value="AdoMet_MTases"/>
    <property type="match status" value="1"/>
</dbReference>
<keyword evidence="1" id="KW-0808">Transferase</keyword>
<dbReference type="GO" id="GO:0008168">
    <property type="term" value="F:methyltransferase activity"/>
    <property type="evidence" value="ECO:0007669"/>
    <property type="project" value="UniProtKB-KW"/>
</dbReference>
<dbReference type="InterPro" id="IPR036388">
    <property type="entry name" value="WH-like_DNA-bd_sf"/>
</dbReference>
<dbReference type="InterPro" id="IPR029063">
    <property type="entry name" value="SAM-dependent_MTases_sf"/>
</dbReference>
<name>A0ABW9IGB4_STRGJ</name>
<sequence length="357" mass="39137">MTAPVSRDGLHALDDGVFPPADWCGDAKTPLDADTAFNGFISTNVVFALEQLGLFAWFDGTGRLDVAEYSRLRQLDEVVFRRLLSAAEAFGYLTVTGDRVTPTPAWSELRRKIGFFTWGVGGYHDVFANAAAITRGERVFGQDVLRNEAMVALGSAQADLALMRHILDEQIAALDFSLLADLGSGISERVCRLVKSRPGTRGIGLDISASATDLAAGTVERHELTDRVRPICADVLDVLFHGRRIEGADQVDVAMSFMFLHDLLVDPGTRMDVIPALRKAFPHAHTFLLADTTVRPPGEGEELPVFSSGFELAHALMGVPIYTREEYENLFHEGGLHLRRTIPFGAPHTYLFVLEAQ</sequence>
<reference evidence="1 2" key="1">
    <citation type="submission" date="2024-12" db="EMBL/GenBank/DDBJ databases">
        <title>Forecasting of Potato common scab and diversities of Pathogenic streptomyces spp. in china.</title>
        <authorList>
            <person name="Handique U."/>
            <person name="Wu J."/>
        </authorList>
    </citation>
    <scope>NUCLEOTIDE SEQUENCE [LARGE SCALE GENOMIC DNA]</scope>
    <source>
        <strain evidence="1 2">ZRIMU1585</strain>
    </source>
</reference>
<dbReference type="EMBL" id="JBJVNE010000007">
    <property type="protein sequence ID" value="MFM9647551.1"/>
    <property type="molecule type" value="Genomic_DNA"/>
</dbReference>
<dbReference type="EC" id="2.1.1.-" evidence="1"/>
<organism evidence="1 2">
    <name type="scientific">Streptomyces galilaeus</name>
    <dbReference type="NCBI Taxonomy" id="33899"/>
    <lineage>
        <taxon>Bacteria</taxon>
        <taxon>Bacillati</taxon>
        <taxon>Actinomycetota</taxon>
        <taxon>Actinomycetes</taxon>
        <taxon>Kitasatosporales</taxon>
        <taxon>Streptomycetaceae</taxon>
        <taxon>Streptomyces</taxon>
    </lineage>
</organism>
<gene>
    <name evidence="1" type="ORF">ACKI1S_15570</name>
</gene>
<dbReference type="Gene3D" id="3.40.50.150">
    <property type="entry name" value="Vaccinia Virus protein VP39"/>
    <property type="match status" value="1"/>
</dbReference>